<keyword evidence="7 16" id="KW-0963">Cytoplasm</keyword>
<organism evidence="18 21">
    <name type="scientific">Faecalibacillus intestinalis</name>
    <dbReference type="NCBI Taxonomy" id="1982626"/>
    <lineage>
        <taxon>Bacteria</taxon>
        <taxon>Bacillati</taxon>
        <taxon>Bacillota</taxon>
        <taxon>Erysipelotrichia</taxon>
        <taxon>Erysipelotrichales</taxon>
        <taxon>Coprobacillaceae</taxon>
        <taxon>Faecalibacillus</taxon>
    </lineage>
</organism>
<reference evidence="18" key="1">
    <citation type="journal article" date="2020" name="Microbiol. Resour. Announc.">
        <title>Complete Genome Sequence of Faecalibacillus intestinalis JCM 34082, Isolated from Feces from a Healthy Japanese Female.</title>
        <authorList>
            <person name="Sakamoto M."/>
            <person name="Ikeyama N."/>
            <person name="Toyoda A."/>
            <person name="Murakami T."/>
            <person name="Mori H."/>
            <person name="Ohkuma M."/>
        </authorList>
    </citation>
    <scope>NUCLEOTIDE SEQUENCE</scope>
    <source>
        <strain evidence="18">14EGH31</strain>
    </source>
</reference>
<comment type="pathway">
    <text evidence="4 16">Purine metabolism; IMP biosynthesis via salvage pathway; IMP from hypoxanthine: step 1/1.</text>
</comment>
<evidence type="ECO:0000313" key="20">
    <source>
        <dbReference type="EMBL" id="MCQ5062788.1"/>
    </source>
</evidence>
<evidence type="ECO:0000256" key="15">
    <source>
        <dbReference type="ARBA" id="ARBA00049402"/>
    </source>
</evidence>
<keyword evidence="13 16" id="KW-0460">Magnesium</keyword>
<dbReference type="GO" id="GO:0004422">
    <property type="term" value="F:hypoxanthine phosphoribosyltransferase activity"/>
    <property type="evidence" value="ECO:0007669"/>
    <property type="project" value="InterPro"/>
</dbReference>
<keyword evidence="12 16" id="KW-0547">Nucleotide-binding</keyword>
<keyword evidence="11 16" id="KW-0660">Purine salvage</keyword>
<evidence type="ECO:0000256" key="12">
    <source>
        <dbReference type="ARBA" id="ARBA00022741"/>
    </source>
</evidence>
<reference evidence="20" key="4">
    <citation type="submission" date="2022-06" db="EMBL/GenBank/DDBJ databases">
        <title>Isolation of gut microbiota from human fecal samples.</title>
        <authorList>
            <person name="Pamer E.G."/>
            <person name="Barat B."/>
            <person name="Waligurski E."/>
            <person name="Medina S."/>
            <person name="Paddock L."/>
            <person name="Mostad J."/>
        </authorList>
    </citation>
    <scope>NUCLEOTIDE SEQUENCE</scope>
    <source>
        <strain evidence="20">DFI.6.24</strain>
    </source>
</reference>
<evidence type="ECO:0000256" key="2">
    <source>
        <dbReference type="ARBA" id="ARBA00002049"/>
    </source>
</evidence>
<evidence type="ECO:0000256" key="1">
    <source>
        <dbReference type="ARBA" id="ARBA00001946"/>
    </source>
</evidence>
<dbReference type="EC" id="2.4.2.8" evidence="16"/>
<dbReference type="InterPro" id="IPR029057">
    <property type="entry name" value="PRTase-like"/>
</dbReference>
<dbReference type="Pfam" id="PF00156">
    <property type="entry name" value="Pribosyltran"/>
    <property type="match status" value="1"/>
</dbReference>
<dbReference type="Gene3D" id="3.40.50.2020">
    <property type="match status" value="1"/>
</dbReference>
<dbReference type="PANTHER" id="PTHR43340">
    <property type="entry name" value="HYPOXANTHINE-GUANINE PHOSPHORIBOSYLTRANSFERASE"/>
    <property type="match status" value="1"/>
</dbReference>
<dbReference type="InterPro" id="IPR000836">
    <property type="entry name" value="PRTase_dom"/>
</dbReference>
<dbReference type="GO" id="GO:0032264">
    <property type="term" value="P:IMP salvage"/>
    <property type="evidence" value="ECO:0007669"/>
    <property type="project" value="UniProtKB-UniPathway"/>
</dbReference>
<dbReference type="SUPFAM" id="SSF53271">
    <property type="entry name" value="PRTase-like"/>
    <property type="match status" value="1"/>
</dbReference>
<keyword evidence="10 16" id="KW-0479">Metal-binding</keyword>
<dbReference type="GO" id="GO:0006166">
    <property type="term" value="P:purine ribonucleoside salvage"/>
    <property type="evidence" value="ECO:0007669"/>
    <property type="project" value="UniProtKB-KW"/>
</dbReference>
<protein>
    <recommendedName>
        <fullName evidence="16">Hypoxanthine phosphoribosyltransferase</fullName>
        <ecNumber evidence="16">2.4.2.8</ecNumber>
    </recommendedName>
</protein>
<evidence type="ECO:0000256" key="11">
    <source>
        <dbReference type="ARBA" id="ARBA00022726"/>
    </source>
</evidence>
<comment type="subcellular location">
    <subcellularLocation>
        <location evidence="3 16">Cytoplasm</location>
    </subcellularLocation>
</comment>
<comment type="cofactor">
    <cofactor evidence="1 16">
        <name>Mg(2+)</name>
        <dbReference type="ChEBI" id="CHEBI:18420"/>
    </cofactor>
</comment>
<evidence type="ECO:0000313" key="21">
    <source>
        <dbReference type="Proteomes" id="UP000593842"/>
    </source>
</evidence>
<dbReference type="InterPro" id="IPR005904">
    <property type="entry name" value="Hxn_phspho_trans"/>
</dbReference>
<accession>A0A7I8DUY3</accession>
<evidence type="ECO:0000256" key="10">
    <source>
        <dbReference type="ARBA" id="ARBA00022723"/>
    </source>
</evidence>
<evidence type="ECO:0000256" key="5">
    <source>
        <dbReference type="ARBA" id="ARBA00004676"/>
    </source>
</evidence>
<dbReference type="GO" id="GO:0032263">
    <property type="term" value="P:GMP salvage"/>
    <property type="evidence" value="ECO:0007669"/>
    <property type="project" value="TreeGrafter"/>
</dbReference>
<keyword evidence="9 16" id="KW-0808">Transferase</keyword>
<evidence type="ECO:0000259" key="17">
    <source>
        <dbReference type="Pfam" id="PF00156"/>
    </source>
</evidence>
<evidence type="ECO:0000313" key="18">
    <source>
        <dbReference type="EMBL" id="BCL56409.1"/>
    </source>
</evidence>
<dbReference type="FunFam" id="3.40.50.2020:FF:000006">
    <property type="entry name" value="Hypoxanthine phosphoribosyltransferase"/>
    <property type="match status" value="1"/>
</dbReference>
<evidence type="ECO:0000256" key="13">
    <source>
        <dbReference type="ARBA" id="ARBA00022842"/>
    </source>
</evidence>
<dbReference type="NCBIfam" id="TIGR01203">
    <property type="entry name" value="HGPRTase"/>
    <property type="match status" value="1"/>
</dbReference>
<reference evidence="19" key="3">
    <citation type="submission" date="2021-10" db="EMBL/GenBank/DDBJ databases">
        <title>Collection of gut derived symbiotic bacterial strains cultured from healthy donors.</title>
        <authorList>
            <person name="Lin H."/>
            <person name="Littmann E."/>
            <person name="Kohout C."/>
            <person name="Pamer E.G."/>
        </authorList>
    </citation>
    <scope>NUCLEOTIDE SEQUENCE</scope>
    <source>
        <strain evidence="19">DFI.5.2</strain>
    </source>
</reference>
<name>A0A7I8DUY3_9FIRM</name>
<dbReference type="UniPathway" id="UPA00591">
    <property type="reaction ID" value="UER00648"/>
</dbReference>
<dbReference type="Proteomes" id="UP000593842">
    <property type="component" value="Chromosome"/>
</dbReference>
<evidence type="ECO:0000256" key="7">
    <source>
        <dbReference type="ARBA" id="ARBA00022490"/>
    </source>
</evidence>
<dbReference type="GO" id="GO:0006178">
    <property type="term" value="P:guanine salvage"/>
    <property type="evidence" value="ECO:0007669"/>
    <property type="project" value="TreeGrafter"/>
</dbReference>
<sequence>MHKDIKEILYTEEEIKAKCDELAKQIDQDYAGQEILLVGLLKGSVPFMAELAKHLKSDVKFDFMSVSSYSGVESKTLVVRQDIKEDIRGKNVLIVEDILDTGKTLYNVKEMLEKRHAKSVKIVTLLDKEEGRVFDMKADYSGFKIPNAFVVGYGLDFNERYRQLPYIGILKEDCYKK</sequence>
<dbReference type="Proteomes" id="UP001197827">
    <property type="component" value="Unassembled WGS sequence"/>
</dbReference>
<feature type="domain" description="Phosphoribosyltransferase" evidence="17">
    <location>
        <begin position="9"/>
        <end position="157"/>
    </location>
</feature>
<dbReference type="PANTHER" id="PTHR43340:SF1">
    <property type="entry name" value="HYPOXANTHINE PHOSPHORIBOSYLTRANSFERASE"/>
    <property type="match status" value="1"/>
</dbReference>
<dbReference type="GO" id="GO:0052657">
    <property type="term" value="F:guanine phosphoribosyltransferase activity"/>
    <property type="evidence" value="ECO:0007669"/>
    <property type="project" value="UniProtKB-ARBA"/>
</dbReference>
<comment type="catalytic activity">
    <reaction evidence="14">
        <text>GMP + diphosphate = guanine + 5-phospho-alpha-D-ribose 1-diphosphate</text>
        <dbReference type="Rhea" id="RHEA:25424"/>
        <dbReference type="ChEBI" id="CHEBI:16235"/>
        <dbReference type="ChEBI" id="CHEBI:33019"/>
        <dbReference type="ChEBI" id="CHEBI:58017"/>
        <dbReference type="ChEBI" id="CHEBI:58115"/>
        <dbReference type="EC" id="2.4.2.8"/>
    </reaction>
    <physiologicalReaction direction="right-to-left" evidence="14">
        <dbReference type="Rhea" id="RHEA:25426"/>
    </physiologicalReaction>
</comment>
<dbReference type="EMBL" id="JAJDKQ010000007">
    <property type="protein sequence ID" value="MCB8561428.1"/>
    <property type="molecule type" value="Genomic_DNA"/>
</dbReference>
<dbReference type="GO" id="GO:0046100">
    <property type="term" value="P:hypoxanthine metabolic process"/>
    <property type="evidence" value="ECO:0007669"/>
    <property type="project" value="TreeGrafter"/>
</dbReference>
<dbReference type="EMBL" id="AP024085">
    <property type="protein sequence ID" value="BCL56409.1"/>
    <property type="molecule type" value="Genomic_DNA"/>
</dbReference>
<comment type="similarity">
    <text evidence="6 16">Belongs to the purine/pyrimidine phosphoribosyltransferase family.</text>
</comment>
<dbReference type="CDD" id="cd06223">
    <property type="entry name" value="PRTases_typeI"/>
    <property type="match status" value="1"/>
</dbReference>
<dbReference type="RefSeq" id="WP_022002391.1">
    <property type="nucleotide sequence ID" value="NZ_AP024085.1"/>
</dbReference>
<comment type="pathway">
    <text evidence="5">Purine metabolism; GMP biosynthesis via salvage pathway; GMP from guanine: step 1/1.</text>
</comment>
<dbReference type="GO" id="GO:0005829">
    <property type="term" value="C:cytosol"/>
    <property type="evidence" value="ECO:0007669"/>
    <property type="project" value="TreeGrafter"/>
</dbReference>
<dbReference type="GO" id="GO:0000287">
    <property type="term" value="F:magnesium ion binding"/>
    <property type="evidence" value="ECO:0007669"/>
    <property type="project" value="TreeGrafter"/>
</dbReference>
<evidence type="ECO:0000256" key="8">
    <source>
        <dbReference type="ARBA" id="ARBA00022676"/>
    </source>
</evidence>
<dbReference type="EMBL" id="JANGBO010000019">
    <property type="protein sequence ID" value="MCQ5062788.1"/>
    <property type="molecule type" value="Genomic_DNA"/>
</dbReference>
<dbReference type="InterPro" id="IPR050408">
    <property type="entry name" value="HGPRT"/>
</dbReference>
<proteinExistence type="inferred from homology"/>
<dbReference type="GeneID" id="70578519"/>
<dbReference type="KEGG" id="fit:Fi14EGH31_01210"/>
<evidence type="ECO:0000256" key="14">
    <source>
        <dbReference type="ARBA" id="ARBA00048811"/>
    </source>
</evidence>
<dbReference type="AlphaFoldDB" id="A0A7I8DUY3"/>
<gene>
    <name evidence="18" type="primary">hpt</name>
    <name evidence="18" type="ORF">Fi14EGH31_01210</name>
    <name evidence="19" type="ORF">LJD74_05280</name>
    <name evidence="20" type="ORF">NE542_13265</name>
</gene>
<evidence type="ECO:0000256" key="9">
    <source>
        <dbReference type="ARBA" id="ARBA00022679"/>
    </source>
</evidence>
<keyword evidence="8 16" id="KW-0328">Glycosyltransferase</keyword>
<evidence type="ECO:0000256" key="16">
    <source>
        <dbReference type="RuleBase" id="RU364099"/>
    </source>
</evidence>
<comment type="catalytic activity">
    <reaction evidence="15">
        <text>IMP + diphosphate = hypoxanthine + 5-phospho-alpha-D-ribose 1-diphosphate</text>
        <dbReference type="Rhea" id="RHEA:17973"/>
        <dbReference type="ChEBI" id="CHEBI:17368"/>
        <dbReference type="ChEBI" id="CHEBI:33019"/>
        <dbReference type="ChEBI" id="CHEBI:58017"/>
        <dbReference type="ChEBI" id="CHEBI:58053"/>
        <dbReference type="EC" id="2.4.2.8"/>
    </reaction>
    <physiologicalReaction direction="right-to-left" evidence="15">
        <dbReference type="Rhea" id="RHEA:17975"/>
    </physiologicalReaction>
</comment>
<evidence type="ECO:0000256" key="3">
    <source>
        <dbReference type="ARBA" id="ARBA00004496"/>
    </source>
</evidence>
<dbReference type="Proteomes" id="UP001204814">
    <property type="component" value="Unassembled WGS sequence"/>
</dbReference>
<reference evidence="21" key="2">
    <citation type="submission" date="2020-09" db="EMBL/GenBank/DDBJ databases">
        <title>Complete genome sequencing of Faecalibacillus intestinalis strain 14EGH31.</title>
        <authorList>
            <person name="Sakamoto M."/>
            <person name="Murakami T."/>
            <person name="Mori H."/>
        </authorList>
    </citation>
    <scope>NUCLEOTIDE SEQUENCE [LARGE SCALE GENOMIC DNA]</scope>
    <source>
        <strain evidence="21">14EGH31</strain>
    </source>
</reference>
<evidence type="ECO:0000256" key="6">
    <source>
        <dbReference type="ARBA" id="ARBA00008391"/>
    </source>
</evidence>
<evidence type="ECO:0000256" key="4">
    <source>
        <dbReference type="ARBA" id="ARBA00004669"/>
    </source>
</evidence>
<dbReference type="GO" id="GO:0000166">
    <property type="term" value="F:nucleotide binding"/>
    <property type="evidence" value="ECO:0007669"/>
    <property type="project" value="UniProtKB-KW"/>
</dbReference>
<comment type="function">
    <text evidence="2">Purine salvage pathway enzyme that catalyzes the transfer of the ribosyl-5-phosphate group from 5-phospho-alpha-D-ribose 1-diphosphate (PRPP) to the N9 position of the 6-oxopurines hypoxanthine and guanine to form the corresponding ribonucleotides IMP (inosine 5'-monophosphate) and GMP (guanosine 5'-monophosphate), with the release of PPi.</text>
</comment>
<evidence type="ECO:0000313" key="19">
    <source>
        <dbReference type="EMBL" id="MCB8561428.1"/>
    </source>
</evidence>